<dbReference type="GO" id="GO:0070040">
    <property type="term" value="F:rRNA (adenine(2503)-C2-)-methyltransferase activity"/>
    <property type="evidence" value="ECO:0007669"/>
    <property type="project" value="UniProtKB-UniRule"/>
</dbReference>
<dbReference type="EC" id="2.1.1.192" evidence="11"/>
<comment type="function">
    <text evidence="11">Specifically methylates position 2 of adenine 2503 in 23S rRNA and position 2 of adenine 37 in tRNAs.</text>
</comment>
<dbReference type="GO" id="GO:0030488">
    <property type="term" value="P:tRNA methylation"/>
    <property type="evidence" value="ECO:0007669"/>
    <property type="project" value="UniProtKB-UniRule"/>
</dbReference>
<dbReference type="HAMAP" id="MF_01849">
    <property type="entry name" value="RNA_methyltr_RlmN"/>
    <property type="match status" value="1"/>
</dbReference>
<keyword evidence="7 11" id="KW-0949">S-adenosyl-L-methionine</keyword>
<dbReference type="AlphaFoldDB" id="A0A1X0C2L3"/>
<keyword evidence="4 11" id="KW-0698">rRNA processing</keyword>
<dbReference type="STRING" id="1249101.BST21_00705"/>
<dbReference type="SFLD" id="SFLDG01062">
    <property type="entry name" value="methyltransferase_(Class_A)"/>
    <property type="match status" value="1"/>
</dbReference>
<keyword evidence="11" id="KW-1015">Disulfide bond</keyword>
<dbReference type="PROSITE" id="PS51918">
    <property type="entry name" value="RADICAL_SAM"/>
    <property type="match status" value="1"/>
</dbReference>
<dbReference type="PIRSF" id="PIRSF006004">
    <property type="entry name" value="CHP00048"/>
    <property type="match status" value="1"/>
</dbReference>
<dbReference type="InterPro" id="IPR013785">
    <property type="entry name" value="Aldolase_TIM"/>
</dbReference>
<comment type="subcellular location">
    <subcellularLocation>
        <location evidence="1 11">Cytoplasm</location>
    </subcellularLocation>
</comment>
<evidence type="ECO:0000256" key="4">
    <source>
        <dbReference type="ARBA" id="ARBA00022552"/>
    </source>
</evidence>
<keyword evidence="8 11" id="KW-0479">Metal-binding</keyword>
<evidence type="ECO:0000256" key="3">
    <source>
        <dbReference type="ARBA" id="ARBA00022490"/>
    </source>
</evidence>
<dbReference type="CDD" id="cd01335">
    <property type="entry name" value="Radical_SAM"/>
    <property type="match status" value="1"/>
</dbReference>
<feature type="active site" description="S-methylcysteine intermediate" evidence="11">
    <location>
        <position position="370"/>
    </location>
</feature>
<dbReference type="InterPro" id="IPR007197">
    <property type="entry name" value="rSAM"/>
</dbReference>
<comment type="miscellaneous">
    <text evidence="11">Reaction proceeds by a ping-pong mechanism involving intermediate methylation of a conserved cysteine residue.</text>
</comment>
<keyword evidence="13" id="KW-1185">Reference proteome</keyword>
<dbReference type="KEGG" id="mcee:MCEL_15130"/>
<dbReference type="EMBL" id="AP022591">
    <property type="protein sequence ID" value="BBY43218.1"/>
    <property type="molecule type" value="Genomic_DNA"/>
</dbReference>
<organism evidence="12 13">
    <name type="scientific">Mycolicibacterium celeriflavum</name>
    <name type="common">Mycobacterium celeriflavum</name>
    <dbReference type="NCBI Taxonomy" id="1249101"/>
    <lineage>
        <taxon>Bacteria</taxon>
        <taxon>Bacillati</taxon>
        <taxon>Actinomycetota</taxon>
        <taxon>Actinomycetes</taxon>
        <taxon>Mycobacteriales</taxon>
        <taxon>Mycobacteriaceae</taxon>
        <taxon>Mycolicibacterium</taxon>
    </lineage>
</organism>
<evidence type="ECO:0000313" key="13">
    <source>
        <dbReference type="Proteomes" id="UP000466431"/>
    </source>
</evidence>
<evidence type="ECO:0000256" key="5">
    <source>
        <dbReference type="ARBA" id="ARBA00022603"/>
    </source>
</evidence>
<evidence type="ECO:0000256" key="8">
    <source>
        <dbReference type="ARBA" id="ARBA00022723"/>
    </source>
</evidence>
<sequence>MADSPAALPLVFDPPRRAMPPRHFADLDEDGRAAAVGELGLPAFRGKQLANQYYGRLIADPHAMTDLPAAVRDHVADALFPALLDAVREIETDAGETRKMLWRAVDGTTFESVLMRYPQRNTVCISSQAGCGMACPFCATGQGGLQRNLSTAEILEQVRAAAVELRDRDGDGIALAARGGRLSNIVFMGMGEPLANYNRVLAAVRRILAPPPNGFGISARSVTVSTVGLAPAIRKLADERLGVTLALSLHAPDDELRDTLVPVNNRWKVSEALDAARYYADVTGRRVSIEYALIRDVNDQPWRADLLGKRLHGALGPLVHVNVIPLNPTPGSEWDASPKPAEREFVRRVRERGVSCTVRDTRGREIAAACGQLAAQG</sequence>
<dbReference type="SUPFAM" id="SSF102114">
    <property type="entry name" value="Radical SAM enzymes"/>
    <property type="match status" value="1"/>
</dbReference>
<feature type="active site" description="Proton acceptor" evidence="11">
    <location>
        <position position="111"/>
    </location>
</feature>
<dbReference type="GO" id="GO:0002935">
    <property type="term" value="F:tRNA (adenine(37)-C2)-methyltransferase activity"/>
    <property type="evidence" value="ECO:0007669"/>
    <property type="project" value="UniProtKB-UniRule"/>
</dbReference>
<evidence type="ECO:0000256" key="6">
    <source>
        <dbReference type="ARBA" id="ARBA00022679"/>
    </source>
</evidence>
<feature type="binding site" evidence="11">
    <location>
        <begin position="191"/>
        <end position="192"/>
    </location>
    <ligand>
        <name>S-adenosyl-L-methionine</name>
        <dbReference type="ChEBI" id="CHEBI:59789"/>
    </ligand>
</feature>
<accession>A0A1X0C2L3</accession>
<feature type="binding site" evidence="11">
    <location>
        <position position="135"/>
    </location>
    <ligand>
        <name>[4Fe-4S] cluster</name>
        <dbReference type="ChEBI" id="CHEBI:49883"/>
        <note>4Fe-4S-S-AdoMet</note>
    </ligand>
</feature>
<dbReference type="PANTHER" id="PTHR30544">
    <property type="entry name" value="23S RRNA METHYLTRANSFERASE"/>
    <property type="match status" value="1"/>
</dbReference>
<evidence type="ECO:0000256" key="9">
    <source>
        <dbReference type="ARBA" id="ARBA00023004"/>
    </source>
</evidence>
<evidence type="ECO:0000256" key="7">
    <source>
        <dbReference type="ARBA" id="ARBA00022691"/>
    </source>
</evidence>
<comment type="caution">
    <text evidence="11">Lacks conserved residue(s) required for the propagation of feature annotation.</text>
</comment>
<dbReference type="InterPro" id="IPR004383">
    <property type="entry name" value="rRNA_lsu_MTrfase_RlmN/Cfr"/>
</dbReference>
<feature type="binding site" evidence="11">
    <location>
        <begin position="248"/>
        <end position="250"/>
    </location>
    <ligand>
        <name>S-adenosyl-L-methionine</name>
        <dbReference type="ChEBI" id="CHEBI:59789"/>
    </ligand>
</feature>
<dbReference type="Gene3D" id="1.10.150.530">
    <property type="match status" value="1"/>
</dbReference>
<comment type="catalytic activity">
    <reaction evidence="11">
        <text>adenosine(2503) in 23S rRNA + 2 reduced [2Fe-2S]-[ferredoxin] + 2 S-adenosyl-L-methionine = 2-methyladenosine(2503) in 23S rRNA + 5'-deoxyadenosine + L-methionine + 2 oxidized [2Fe-2S]-[ferredoxin] + S-adenosyl-L-homocysteine</text>
        <dbReference type="Rhea" id="RHEA:42916"/>
        <dbReference type="Rhea" id="RHEA-COMP:10000"/>
        <dbReference type="Rhea" id="RHEA-COMP:10001"/>
        <dbReference type="Rhea" id="RHEA-COMP:10152"/>
        <dbReference type="Rhea" id="RHEA-COMP:10282"/>
        <dbReference type="ChEBI" id="CHEBI:17319"/>
        <dbReference type="ChEBI" id="CHEBI:33737"/>
        <dbReference type="ChEBI" id="CHEBI:33738"/>
        <dbReference type="ChEBI" id="CHEBI:57844"/>
        <dbReference type="ChEBI" id="CHEBI:57856"/>
        <dbReference type="ChEBI" id="CHEBI:59789"/>
        <dbReference type="ChEBI" id="CHEBI:74411"/>
        <dbReference type="ChEBI" id="CHEBI:74497"/>
        <dbReference type="EC" id="2.1.1.192"/>
    </reaction>
</comment>
<dbReference type="InterPro" id="IPR040072">
    <property type="entry name" value="Methyltransferase_A"/>
</dbReference>
<dbReference type="NCBIfam" id="TIGR00048">
    <property type="entry name" value="rRNA_mod_RlmN"/>
    <property type="match status" value="1"/>
</dbReference>
<proteinExistence type="inferred from homology"/>
<dbReference type="GO" id="GO:0019843">
    <property type="term" value="F:rRNA binding"/>
    <property type="evidence" value="ECO:0007669"/>
    <property type="project" value="UniProtKB-UniRule"/>
</dbReference>
<comment type="cofactor">
    <cofactor evidence="11">
        <name>[4Fe-4S] cluster</name>
        <dbReference type="ChEBI" id="CHEBI:49883"/>
    </cofactor>
    <text evidence="11">Binds 1 [4Fe-4S] cluster. The cluster is coordinated with 3 cysteines and an exchangeable S-adenosyl-L-methionine.</text>
</comment>
<keyword evidence="2 11" id="KW-0004">4Fe-4S</keyword>
<keyword evidence="10 11" id="KW-0411">Iron-sulfur</keyword>
<dbReference type="PANTHER" id="PTHR30544:SF5">
    <property type="entry name" value="RADICAL SAM CORE DOMAIN-CONTAINING PROTEIN"/>
    <property type="match status" value="1"/>
</dbReference>
<evidence type="ECO:0000313" key="12">
    <source>
        <dbReference type="EMBL" id="BBY43218.1"/>
    </source>
</evidence>
<dbReference type="InterPro" id="IPR058240">
    <property type="entry name" value="rSAM_sf"/>
</dbReference>
<dbReference type="Gene3D" id="3.20.20.70">
    <property type="entry name" value="Aldolase class I"/>
    <property type="match status" value="1"/>
</dbReference>
<dbReference type="RefSeq" id="WP_082999845.1">
    <property type="nucleotide sequence ID" value="NZ_AP022591.1"/>
</dbReference>
<evidence type="ECO:0000256" key="1">
    <source>
        <dbReference type="ARBA" id="ARBA00004496"/>
    </source>
</evidence>
<keyword evidence="9 11" id="KW-0408">Iron</keyword>
<dbReference type="InterPro" id="IPR027492">
    <property type="entry name" value="RNA_MTrfase_RlmN"/>
</dbReference>
<dbReference type="GO" id="GO:0046872">
    <property type="term" value="F:metal ion binding"/>
    <property type="evidence" value="ECO:0007669"/>
    <property type="project" value="UniProtKB-KW"/>
</dbReference>
<feature type="binding site" evidence="11">
    <location>
        <position position="131"/>
    </location>
    <ligand>
        <name>[4Fe-4S] cluster</name>
        <dbReference type="ChEBI" id="CHEBI:49883"/>
        <note>4Fe-4S-S-AdoMet</note>
    </ligand>
</feature>
<dbReference type="OrthoDB" id="9793973at2"/>
<keyword evidence="6 11" id="KW-0808">Transferase</keyword>
<dbReference type="GO" id="GO:0051539">
    <property type="term" value="F:4 iron, 4 sulfur cluster binding"/>
    <property type="evidence" value="ECO:0007669"/>
    <property type="project" value="UniProtKB-UniRule"/>
</dbReference>
<dbReference type="Pfam" id="PF04055">
    <property type="entry name" value="Radical_SAM"/>
    <property type="match status" value="1"/>
</dbReference>
<dbReference type="SFLD" id="SFLDF00275">
    <property type="entry name" value="adenosine_C2_methyltransferase"/>
    <property type="match status" value="1"/>
</dbReference>
<comment type="catalytic activity">
    <reaction evidence="11">
        <text>adenosine(37) in tRNA + 2 reduced [2Fe-2S]-[ferredoxin] + 2 S-adenosyl-L-methionine = 2-methyladenosine(37) in tRNA + 5'-deoxyadenosine + L-methionine + 2 oxidized [2Fe-2S]-[ferredoxin] + S-adenosyl-L-homocysteine</text>
        <dbReference type="Rhea" id="RHEA:43332"/>
        <dbReference type="Rhea" id="RHEA-COMP:10000"/>
        <dbReference type="Rhea" id="RHEA-COMP:10001"/>
        <dbReference type="Rhea" id="RHEA-COMP:10162"/>
        <dbReference type="Rhea" id="RHEA-COMP:10485"/>
        <dbReference type="ChEBI" id="CHEBI:17319"/>
        <dbReference type="ChEBI" id="CHEBI:33737"/>
        <dbReference type="ChEBI" id="CHEBI:33738"/>
        <dbReference type="ChEBI" id="CHEBI:57844"/>
        <dbReference type="ChEBI" id="CHEBI:57856"/>
        <dbReference type="ChEBI" id="CHEBI:59789"/>
        <dbReference type="ChEBI" id="CHEBI:74411"/>
        <dbReference type="ChEBI" id="CHEBI:74497"/>
        <dbReference type="EC" id="2.1.1.192"/>
    </reaction>
</comment>
<dbReference type="GO" id="GO:0000049">
    <property type="term" value="F:tRNA binding"/>
    <property type="evidence" value="ECO:0007669"/>
    <property type="project" value="UniProtKB-UniRule"/>
</dbReference>
<comment type="similarity">
    <text evidence="11">Belongs to the radical SAM superfamily. RlmN family.</text>
</comment>
<dbReference type="SFLD" id="SFLDS00029">
    <property type="entry name" value="Radical_SAM"/>
    <property type="match status" value="1"/>
</dbReference>
<protein>
    <recommendedName>
        <fullName evidence="11">Probable dual-specificity RNA methyltransferase RlmN</fullName>
        <ecNumber evidence="11">2.1.1.192</ecNumber>
    </recommendedName>
    <alternativeName>
        <fullName evidence="11">23S rRNA (adenine(2503)-C(2))-methyltransferase</fullName>
    </alternativeName>
    <alternativeName>
        <fullName evidence="11">23S rRNA m2A2503 methyltransferase</fullName>
    </alternativeName>
    <alternativeName>
        <fullName evidence="11">Ribosomal RNA large subunit methyltransferase N</fullName>
    </alternativeName>
    <alternativeName>
        <fullName evidence="11">tRNA (adenine(37)-C(2))-methyltransferase</fullName>
    </alternativeName>
    <alternativeName>
        <fullName evidence="11">tRNA m2A37 methyltransferase</fullName>
    </alternativeName>
</protein>
<keyword evidence="3 11" id="KW-0963">Cytoplasm</keyword>
<feature type="binding site" evidence="11">
    <location>
        <position position="327"/>
    </location>
    <ligand>
        <name>S-adenosyl-L-methionine</name>
        <dbReference type="ChEBI" id="CHEBI:59789"/>
    </ligand>
</feature>
<evidence type="ECO:0000256" key="2">
    <source>
        <dbReference type="ARBA" id="ARBA00022485"/>
    </source>
</evidence>
<dbReference type="Proteomes" id="UP000466431">
    <property type="component" value="Chromosome"/>
</dbReference>
<reference evidence="12 13" key="1">
    <citation type="journal article" date="2019" name="Emerg. Microbes Infect.">
        <title>Comprehensive subspecies identification of 175 nontuberculous mycobacteria species based on 7547 genomic profiles.</title>
        <authorList>
            <person name="Matsumoto Y."/>
            <person name="Kinjo T."/>
            <person name="Motooka D."/>
            <person name="Nabeya D."/>
            <person name="Jung N."/>
            <person name="Uechi K."/>
            <person name="Horii T."/>
            <person name="Iida T."/>
            <person name="Fujita J."/>
            <person name="Nakamura S."/>
        </authorList>
    </citation>
    <scope>NUCLEOTIDE SEQUENCE [LARGE SCALE GENOMIC DNA]</scope>
    <source>
        <strain evidence="12 13">JCM 18439</strain>
    </source>
</reference>
<dbReference type="FunFam" id="3.20.20.70:FF:000014">
    <property type="entry name" value="Probable dual-specificity RNA methyltransferase RlmN"/>
    <property type="match status" value="1"/>
</dbReference>
<evidence type="ECO:0000256" key="11">
    <source>
        <dbReference type="HAMAP-Rule" id="MF_01849"/>
    </source>
</evidence>
<evidence type="ECO:0000256" key="10">
    <source>
        <dbReference type="ARBA" id="ARBA00023014"/>
    </source>
</evidence>
<keyword evidence="5 11" id="KW-0489">Methyltransferase</keyword>
<name>A0A1X0C2L3_MYCCF</name>
<dbReference type="GO" id="GO:0005737">
    <property type="term" value="C:cytoplasm"/>
    <property type="evidence" value="ECO:0007669"/>
    <property type="project" value="UniProtKB-SubCell"/>
</dbReference>
<dbReference type="GO" id="GO:0070475">
    <property type="term" value="P:rRNA base methylation"/>
    <property type="evidence" value="ECO:0007669"/>
    <property type="project" value="UniProtKB-UniRule"/>
</dbReference>
<feature type="binding site" evidence="11">
    <location>
        <position position="225"/>
    </location>
    <ligand>
        <name>S-adenosyl-L-methionine</name>
        <dbReference type="ChEBI" id="CHEBI:59789"/>
    </ligand>
</feature>
<keyword evidence="11" id="KW-0819">tRNA processing</keyword>
<gene>
    <name evidence="11 12" type="primary">rlmN</name>
    <name evidence="12" type="ORF">MCEL_15130</name>
</gene>
<feature type="binding site" evidence="11">
    <location>
        <position position="138"/>
    </location>
    <ligand>
        <name>[4Fe-4S] cluster</name>
        <dbReference type="ChEBI" id="CHEBI:49883"/>
        <note>4Fe-4S-S-AdoMet</note>
    </ligand>
</feature>